<feature type="region of interest" description="Disordered" evidence="1">
    <location>
        <begin position="457"/>
        <end position="481"/>
    </location>
</feature>
<evidence type="ECO:0000259" key="3">
    <source>
        <dbReference type="PROSITE" id="PS51737"/>
    </source>
</evidence>
<name>A0ABX7SL86_9CAUL</name>
<accession>A0ABX7SL86</accession>
<dbReference type="RefSeq" id="WP_207825663.1">
    <property type="nucleotide sequence ID" value="NZ_CP062006.1"/>
</dbReference>
<feature type="compositionally biased region" description="Basic residues" evidence="1">
    <location>
        <begin position="459"/>
        <end position="472"/>
    </location>
</feature>
<dbReference type="InterPro" id="IPR050639">
    <property type="entry name" value="SSR_resolvase"/>
</dbReference>
<dbReference type="PROSITE" id="PS51737">
    <property type="entry name" value="RECOMBINASE_DNA_BIND"/>
    <property type="match status" value="1"/>
</dbReference>
<dbReference type="InterPro" id="IPR036162">
    <property type="entry name" value="Resolvase-like_N_sf"/>
</dbReference>
<evidence type="ECO:0000256" key="1">
    <source>
        <dbReference type="SAM" id="MobiDB-lite"/>
    </source>
</evidence>
<dbReference type="Gene3D" id="3.90.1750.20">
    <property type="entry name" value="Putative Large Serine Recombinase, Chain B, Domain 2"/>
    <property type="match status" value="1"/>
</dbReference>
<organism evidence="4 5">
    <name type="scientific">Brevundimonas pondensis</name>
    <dbReference type="NCBI Taxonomy" id="2774189"/>
    <lineage>
        <taxon>Bacteria</taxon>
        <taxon>Pseudomonadati</taxon>
        <taxon>Pseudomonadota</taxon>
        <taxon>Alphaproteobacteria</taxon>
        <taxon>Caulobacterales</taxon>
        <taxon>Caulobacteraceae</taxon>
        <taxon>Brevundimonas</taxon>
    </lineage>
</organism>
<dbReference type="PROSITE" id="PS51736">
    <property type="entry name" value="RECOMBINASES_3"/>
    <property type="match status" value="1"/>
</dbReference>
<dbReference type="Proteomes" id="UP000663942">
    <property type="component" value="Chromosome"/>
</dbReference>
<sequence>MEDAPGETGRPAAQYLRMSTDRQDVSLEFQARAIATWAKSHGFHIVQTFTDHGISGVTLEKRDALKELLRIVLDGHPGFSAILVYDVSRWGRFQNPDQAAHYEFMCQEAGVDVEYCAESFRNDGTAMSGLIKHVKRTMAAEFSRENSQRISRAKMVLRERNFWTGGQGGYGYRRAIVDADGSVIHVCDDGERFERPGCHTRLVLGPIHEVEVVRRIFASYLNLGESYTTVARTLNLEGLAFKDGGLWTVGRVRGVLNNPKYCGRLSLGRTRQRLGEPRQSVDPKHWVKSSACPPIVSTGLYDRVQAKIRWCSEQPSRADLIRELQRVAAECGTLSEKAIFEKSIYGLETFRDAFGGMLKAYKACGYIQTPKQAMYSDRIVAAQKNRPTEKFSIPELLDMLRMLWKRHGRLSMSLVNISPDLPHSSTYTRRFGSIATAYVAIGYTPSEQQLKVSKVRNGPGKRSRAFGRRRGMKNGVPRTGV</sequence>
<evidence type="ECO:0000313" key="5">
    <source>
        <dbReference type="Proteomes" id="UP000663942"/>
    </source>
</evidence>
<dbReference type="Gene3D" id="3.40.50.1390">
    <property type="entry name" value="Resolvase, N-terminal catalytic domain"/>
    <property type="match status" value="1"/>
</dbReference>
<dbReference type="EMBL" id="CP062006">
    <property type="protein sequence ID" value="QTC88447.1"/>
    <property type="molecule type" value="Genomic_DNA"/>
</dbReference>
<keyword evidence="5" id="KW-1185">Reference proteome</keyword>
<dbReference type="PANTHER" id="PTHR30461:SF23">
    <property type="entry name" value="DNA RECOMBINASE-RELATED"/>
    <property type="match status" value="1"/>
</dbReference>
<evidence type="ECO:0000313" key="4">
    <source>
        <dbReference type="EMBL" id="QTC88447.1"/>
    </source>
</evidence>
<reference evidence="4 5" key="1">
    <citation type="submission" date="2020-09" db="EMBL/GenBank/DDBJ databases">
        <title>Brevundimonas sp. LVF1 isolated from an oligotrophic pond in Goettingen, Germany.</title>
        <authorList>
            <person name="Friedrich I."/>
            <person name="Klassen A."/>
            <person name="Neubauer H."/>
            <person name="Schneider D."/>
            <person name="Hertel R."/>
            <person name="Daniel R."/>
        </authorList>
    </citation>
    <scope>NUCLEOTIDE SEQUENCE [LARGE SCALE GENOMIC DNA]</scope>
    <source>
        <strain evidence="4 5">LVF1</strain>
    </source>
</reference>
<dbReference type="SMART" id="SM00857">
    <property type="entry name" value="Resolvase"/>
    <property type="match status" value="1"/>
</dbReference>
<gene>
    <name evidence="4" type="ORF">IFE19_03380</name>
</gene>
<dbReference type="SUPFAM" id="SSF53041">
    <property type="entry name" value="Resolvase-like"/>
    <property type="match status" value="1"/>
</dbReference>
<dbReference type="PANTHER" id="PTHR30461">
    <property type="entry name" value="DNA-INVERTASE FROM LAMBDOID PROPHAGE"/>
    <property type="match status" value="1"/>
</dbReference>
<protein>
    <submittedName>
        <fullName evidence="4">Recombinase family protein</fullName>
    </submittedName>
</protein>
<dbReference type="Pfam" id="PF00239">
    <property type="entry name" value="Resolvase"/>
    <property type="match status" value="1"/>
</dbReference>
<proteinExistence type="predicted"/>
<dbReference type="InterPro" id="IPR011109">
    <property type="entry name" value="DNA_bind_recombinase_dom"/>
</dbReference>
<dbReference type="CDD" id="cd00338">
    <property type="entry name" value="Ser_Recombinase"/>
    <property type="match status" value="1"/>
</dbReference>
<dbReference type="InterPro" id="IPR038109">
    <property type="entry name" value="DNA_bind_recomb_sf"/>
</dbReference>
<feature type="domain" description="Recombinase" evidence="3">
    <location>
        <begin position="188"/>
        <end position="314"/>
    </location>
</feature>
<dbReference type="Pfam" id="PF07508">
    <property type="entry name" value="Recombinase"/>
    <property type="match status" value="1"/>
</dbReference>
<evidence type="ECO:0000259" key="2">
    <source>
        <dbReference type="PROSITE" id="PS51736"/>
    </source>
</evidence>
<dbReference type="InterPro" id="IPR006119">
    <property type="entry name" value="Resolv_N"/>
</dbReference>
<feature type="domain" description="Resolvase/invertase-type recombinase catalytic" evidence="2">
    <location>
        <begin position="11"/>
        <end position="161"/>
    </location>
</feature>